<name>A0ABV0FZ32_9BURK</name>
<comment type="caution">
    <text evidence="2">The sequence shown here is derived from an EMBL/GenBank/DDBJ whole genome shotgun (WGS) entry which is preliminary data.</text>
</comment>
<gene>
    <name evidence="2" type="ORF">ABDJ85_03620</name>
</gene>
<evidence type="ECO:0008006" key="4">
    <source>
        <dbReference type="Google" id="ProtNLM"/>
    </source>
</evidence>
<feature type="region of interest" description="Disordered" evidence="1">
    <location>
        <begin position="73"/>
        <end position="93"/>
    </location>
</feature>
<feature type="compositionally biased region" description="Low complexity" evidence="1">
    <location>
        <begin position="74"/>
        <end position="93"/>
    </location>
</feature>
<evidence type="ECO:0000313" key="3">
    <source>
        <dbReference type="Proteomes" id="UP001495147"/>
    </source>
</evidence>
<dbReference type="RefSeq" id="WP_347703369.1">
    <property type="nucleotide sequence ID" value="NZ_JBDPZD010000001.1"/>
</dbReference>
<keyword evidence="3" id="KW-1185">Reference proteome</keyword>
<sequence length="93" mass="9258">MNTSAPSPASFAAVAMIALAAIAASLGLAGYGHEVTAPASEIVQLEPVEILGRHMPDGQIVSYTRLPTVVVTGSSSAAAPQVARASSAGEPRS</sequence>
<accession>A0ABV0FZ32</accession>
<proteinExistence type="predicted"/>
<dbReference type="EMBL" id="JBDPZD010000001">
    <property type="protein sequence ID" value="MEO3690542.1"/>
    <property type="molecule type" value="Genomic_DNA"/>
</dbReference>
<dbReference type="Proteomes" id="UP001495147">
    <property type="component" value="Unassembled WGS sequence"/>
</dbReference>
<evidence type="ECO:0000313" key="2">
    <source>
        <dbReference type="EMBL" id="MEO3690542.1"/>
    </source>
</evidence>
<organism evidence="2 3">
    <name type="scientific">Roseateles paludis</name>
    <dbReference type="NCBI Taxonomy" id="3145238"/>
    <lineage>
        <taxon>Bacteria</taxon>
        <taxon>Pseudomonadati</taxon>
        <taxon>Pseudomonadota</taxon>
        <taxon>Betaproteobacteria</taxon>
        <taxon>Burkholderiales</taxon>
        <taxon>Sphaerotilaceae</taxon>
        <taxon>Roseateles</taxon>
    </lineage>
</organism>
<protein>
    <recommendedName>
        <fullName evidence="4">SAF domain-containing protein</fullName>
    </recommendedName>
</protein>
<evidence type="ECO:0000256" key="1">
    <source>
        <dbReference type="SAM" id="MobiDB-lite"/>
    </source>
</evidence>
<reference evidence="2 3" key="1">
    <citation type="submission" date="2024-05" db="EMBL/GenBank/DDBJ databases">
        <title>Roseateles sp. DJS-2-20 16S ribosomal RNA gene Genome sequencing and assembly.</title>
        <authorList>
            <person name="Woo H."/>
        </authorList>
    </citation>
    <scope>NUCLEOTIDE SEQUENCE [LARGE SCALE GENOMIC DNA]</scope>
    <source>
        <strain evidence="2 3">DJS-2-20</strain>
    </source>
</reference>